<dbReference type="GO" id="GO:0005524">
    <property type="term" value="F:ATP binding"/>
    <property type="evidence" value="ECO:0007669"/>
    <property type="project" value="InterPro"/>
</dbReference>
<dbReference type="InterPro" id="IPR011527">
    <property type="entry name" value="ABC1_TM_dom"/>
</dbReference>
<sequence length="228" mass="25436">FIVSKLSAMLYSRFKKSQEQYSVLSARTQESIAGIKVIKSFTQEENERNIFSKLNLEYINRNLSLARVRSVFWPSMIFVGGIGTLVVLLVGGRLVIAGTLTLGQFVQFSAYIGSITWPLISLGWVINLVQRGSVSMKRINNIFKIKPGITSPKRPTPSKPFKGDISFSGIYFRHGLEKNTKNLIMENFKDFKDTPAAPKDSWILEDINFDIKAGMKVGIVGFTGSGKS</sequence>
<evidence type="ECO:0000256" key="1">
    <source>
        <dbReference type="ARBA" id="ARBA00004141"/>
    </source>
</evidence>
<dbReference type="Gene3D" id="3.40.50.300">
    <property type="entry name" value="P-loop containing nucleotide triphosphate hydrolases"/>
    <property type="match status" value="1"/>
</dbReference>
<evidence type="ECO:0000256" key="2">
    <source>
        <dbReference type="ARBA" id="ARBA00022692"/>
    </source>
</evidence>
<evidence type="ECO:0000256" key="4">
    <source>
        <dbReference type="ARBA" id="ARBA00023136"/>
    </source>
</evidence>
<dbReference type="PANTHER" id="PTHR43394">
    <property type="entry name" value="ATP-DEPENDENT PERMEASE MDL1, MITOCHONDRIAL"/>
    <property type="match status" value="1"/>
</dbReference>
<dbReference type="SUPFAM" id="SSF90123">
    <property type="entry name" value="ABC transporter transmembrane region"/>
    <property type="match status" value="1"/>
</dbReference>
<dbReference type="SUPFAM" id="SSF52540">
    <property type="entry name" value="P-loop containing nucleoside triphosphate hydrolases"/>
    <property type="match status" value="1"/>
</dbReference>
<feature type="domain" description="ABC transmembrane type-1" evidence="6">
    <location>
        <begin position="1"/>
        <end position="131"/>
    </location>
</feature>
<reference evidence="7" key="1">
    <citation type="journal article" date="2014" name="Front. Microbiol.">
        <title>High frequency of phylogenetically diverse reductive dehalogenase-homologous genes in deep subseafloor sedimentary metagenomes.</title>
        <authorList>
            <person name="Kawai M."/>
            <person name="Futagami T."/>
            <person name="Toyoda A."/>
            <person name="Takaki Y."/>
            <person name="Nishi S."/>
            <person name="Hori S."/>
            <person name="Arai W."/>
            <person name="Tsubouchi T."/>
            <person name="Morono Y."/>
            <person name="Uchiyama I."/>
            <person name="Ito T."/>
            <person name="Fujiyama A."/>
            <person name="Inagaki F."/>
            <person name="Takami H."/>
        </authorList>
    </citation>
    <scope>NUCLEOTIDE SEQUENCE</scope>
    <source>
        <strain evidence="7">Expedition CK06-06</strain>
    </source>
</reference>
<name>X1QFW8_9ZZZZ</name>
<comment type="subcellular location">
    <subcellularLocation>
        <location evidence="1">Membrane</location>
        <topology evidence="1">Multi-pass membrane protein</topology>
    </subcellularLocation>
</comment>
<dbReference type="Pfam" id="PF00664">
    <property type="entry name" value="ABC_membrane"/>
    <property type="match status" value="1"/>
</dbReference>
<evidence type="ECO:0000259" key="6">
    <source>
        <dbReference type="PROSITE" id="PS50929"/>
    </source>
</evidence>
<feature type="transmembrane region" description="Helical" evidence="5">
    <location>
        <begin position="108"/>
        <end position="129"/>
    </location>
</feature>
<feature type="transmembrane region" description="Helical" evidence="5">
    <location>
        <begin position="71"/>
        <end position="96"/>
    </location>
</feature>
<gene>
    <name evidence="7" type="ORF">S12H4_11051</name>
</gene>
<dbReference type="PROSITE" id="PS50929">
    <property type="entry name" value="ABC_TM1F"/>
    <property type="match status" value="1"/>
</dbReference>
<proteinExistence type="predicted"/>
<dbReference type="GO" id="GO:0015421">
    <property type="term" value="F:ABC-type oligopeptide transporter activity"/>
    <property type="evidence" value="ECO:0007669"/>
    <property type="project" value="TreeGrafter"/>
</dbReference>
<dbReference type="EMBL" id="BARW01004870">
    <property type="protein sequence ID" value="GAI67382.1"/>
    <property type="molecule type" value="Genomic_DNA"/>
</dbReference>
<evidence type="ECO:0000313" key="7">
    <source>
        <dbReference type="EMBL" id="GAI67382.1"/>
    </source>
</evidence>
<dbReference type="Gene3D" id="1.20.1560.10">
    <property type="entry name" value="ABC transporter type 1, transmembrane domain"/>
    <property type="match status" value="1"/>
</dbReference>
<dbReference type="AlphaFoldDB" id="X1QFW8"/>
<keyword evidence="2 5" id="KW-0812">Transmembrane</keyword>
<evidence type="ECO:0000256" key="5">
    <source>
        <dbReference type="SAM" id="Phobius"/>
    </source>
</evidence>
<comment type="caution">
    <text evidence="7">The sequence shown here is derived from an EMBL/GenBank/DDBJ whole genome shotgun (WGS) entry which is preliminary data.</text>
</comment>
<dbReference type="GO" id="GO:0016020">
    <property type="term" value="C:membrane"/>
    <property type="evidence" value="ECO:0007669"/>
    <property type="project" value="UniProtKB-SubCell"/>
</dbReference>
<dbReference type="InterPro" id="IPR027417">
    <property type="entry name" value="P-loop_NTPase"/>
</dbReference>
<feature type="non-terminal residue" evidence="7">
    <location>
        <position position="1"/>
    </location>
</feature>
<dbReference type="InterPro" id="IPR039421">
    <property type="entry name" value="Type_1_exporter"/>
</dbReference>
<dbReference type="PANTHER" id="PTHR43394:SF1">
    <property type="entry name" value="ATP-BINDING CASSETTE SUB-FAMILY B MEMBER 10, MITOCHONDRIAL"/>
    <property type="match status" value="1"/>
</dbReference>
<accession>X1QFW8</accession>
<dbReference type="InterPro" id="IPR036640">
    <property type="entry name" value="ABC1_TM_sf"/>
</dbReference>
<organism evidence="7">
    <name type="scientific">marine sediment metagenome</name>
    <dbReference type="NCBI Taxonomy" id="412755"/>
    <lineage>
        <taxon>unclassified sequences</taxon>
        <taxon>metagenomes</taxon>
        <taxon>ecological metagenomes</taxon>
    </lineage>
</organism>
<keyword evidence="4 5" id="KW-0472">Membrane</keyword>
<evidence type="ECO:0000256" key="3">
    <source>
        <dbReference type="ARBA" id="ARBA00022989"/>
    </source>
</evidence>
<protein>
    <recommendedName>
        <fullName evidence="6">ABC transmembrane type-1 domain-containing protein</fullName>
    </recommendedName>
</protein>
<keyword evidence="3 5" id="KW-1133">Transmembrane helix</keyword>